<dbReference type="AlphaFoldDB" id="A0A562V5W4"/>
<keyword evidence="2" id="KW-1185">Reference proteome</keyword>
<gene>
    <name evidence="1" type="ORF">JN12_03903</name>
</gene>
<dbReference type="EMBL" id="VLLN01000042">
    <property type="protein sequence ID" value="TWJ13314.1"/>
    <property type="molecule type" value="Genomic_DNA"/>
</dbReference>
<protein>
    <submittedName>
        <fullName evidence="1">Uncharacterized protein</fullName>
    </submittedName>
</protein>
<evidence type="ECO:0000313" key="2">
    <source>
        <dbReference type="Proteomes" id="UP000319449"/>
    </source>
</evidence>
<accession>A0A562V5W4</accession>
<dbReference type="Proteomes" id="UP000319449">
    <property type="component" value="Unassembled WGS sequence"/>
</dbReference>
<organism evidence="1 2">
    <name type="scientific">Geobacter argillaceus</name>
    <dbReference type="NCBI Taxonomy" id="345631"/>
    <lineage>
        <taxon>Bacteria</taxon>
        <taxon>Pseudomonadati</taxon>
        <taxon>Thermodesulfobacteriota</taxon>
        <taxon>Desulfuromonadia</taxon>
        <taxon>Geobacterales</taxon>
        <taxon>Geobacteraceae</taxon>
        <taxon>Geobacter</taxon>
    </lineage>
</organism>
<evidence type="ECO:0000313" key="1">
    <source>
        <dbReference type="EMBL" id="TWJ13314.1"/>
    </source>
</evidence>
<name>A0A562V5W4_9BACT</name>
<comment type="caution">
    <text evidence="1">The sequence shown here is derived from an EMBL/GenBank/DDBJ whole genome shotgun (WGS) entry which is preliminary data.</text>
</comment>
<sequence>MRGIGRIASAARAVFGHLLVLGFVLLSAVPGVFAAQHTCDPQGYASVIGLEAVAVDCTRRG</sequence>
<reference evidence="1 2" key="1">
    <citation type="submission" date="2019-07" db="EMBL/GenBank/DDBJ databases">
        <title>Genomic Encyclopedia of Archaeal and Bacterial Type Strains, Phase II (KMG-II): from individual species to whole genera.</title>
        <authorList>
            <person name="Goeker M."/>
        </authorList>
    </citation>
    <scope>NUCLEOTIDE SEQUENCE [LARGE SCALE GENOMIC DNA]</scope>
    <source>
        <strain evidence="1 2">ATCC BAA-1139</strain>
    </source>
</reference>
<proteinExistence type="predicted"/>